<feature type="transmembrane region" description="Helical" evidence="6">
    <location>
        <begin position="21"/>
        <end position="43"/>
    </location>
</feature>
<name>A0A0M4L6D8_9HYPH</name>
<dbReference type="PROSITE" id="PS50895">
    <property type="entry name" value="SURF1"/>
    <property type="match status" value="1"/>
</dbReference>
<sequence length="257" mass="29482">MAKIDHPIPSHSCKASCFSSILLGITCIFFFCIFSALGTWQVYRLQWKQNLITHVNQRTHLPPVEAPPQEKWPHVTFEKDEYRPVTLKGQLLKDKSIFVIAVAQDTTGYWILSPLQTADKTFTFINRGFIPMNMRSQFEQQNLLQENDSPTTHTKQIEVTGLLRMSEGAGIFPRKNNPDRNLWYTRQLPAMAKKLNLSNTAPYFIDVTDKISPEENFPVVGLTVIRFYNNHLTYAITWFILAAGTLGATLLLIRHKK</sequence>
<dbReference type="PATRIC" id="fig|1318743.3.peg.393"/>
<keyword evidence="6" id="KW-1003">Cell membrane</keyword>
<evidence type="ECO:0000256" key="3">
    <source>
        <dbReference type="ARBA" id="ARBA00022692"/>
    </source>
</evidence>
<protein>
    <recommendedName>
        <fullName evidence="6">SURF1-like protein</fullName>
    </recommendedName>
</protein>
<dbReference type="Pfam" id="PF02104">
    <property type="entry name" value="SURF1"/>
    <property type="match status" value="1"/>
</dbReference>
<dbReference type="GO" id="GO:0005886">
    <property type="term" value="C:plasma membrane"/>
    <property type="evidence" value="ECO:0007669"/>
    <property type="project" value="UniProtKB-SubCell"/>
</dbReference>
<dbReference type="STRING" id="1318743.PU02_0382"/>
<evidence type="ECO:0000256" key="1">
    <source>
        <dbReference type="ARBA" id="ARBA00004370"/>
    </source>
</evidence>
<evidence type="ECO:0000256" key="6">
    <source>
        <dbReference type="RuleBase" id="RU363076"/>
    </source>
</evidence>
<dbReference type="RefSeq" id="WP_053943822.1">
    <property type="nucleotide sequence ID" value="NZ_CP010401.1"/>
</dbReference>
<dbReference type="KEGG" id="banc:PU02_0382"/>
<organism evidence="7 8">
    <name type="scientific">Bartonella ancashensis</name>
    <dbReference type="NCBI Taxonomy" id="1318743"/>
    <lineage>
        <taxon>Bacteria</taxon>
        <taxon>Pseudomonadati</taxon>
        <taxon>Pseudomonadota</taxon>
        <taxon>Alphaproteobacteria</taxon>
        <taxon>Hyphomicrobiales</taxon>
        <taxon>Bartonellaceae</taxon>
        <taxon>Bartonella</taxon>
    </lineage>
</organism>
<comment type="subcellular location">
    <subcellularLocation>
        <location evidence="6">Cell membrane</location>
        <topology evidence="6">Multi-pass membrane protein</topology>
    </subcellularLocation>
    <subcellularLocation>
        <location evidence="1">Membrane</location>
    </subcellularLocation>
</comment>
<evidence type="ECO:0000313" key="8">
    <source>
        <dbReference type="Proteomes" id="UP000057213"/>
    </source>
</evidence>
<dbReference type="OrthoDB" id="6079986at2"/>
<comment type="similarity">
    <text evidence="2 6">Belongs to the SURF1 family.</text>
</comment>
<evidence type="ECO:0000256" key="4">
    <source>
        <dbReference type="ARBA" id="ARBA00022989"/>
    </source>
</evidence>
<dbReference type="InterPro" id="IPR045214">
    <property type="entry name" value="Surf1/Surf4"/>
</dbReference>
<gene>
    <name evidence="7" type="ORF">PU02_0382</name>
</gene>
<feature type="transmembrane region" description="Helical" evidence="6">
    <location>
        <begin position="232"/>
        <end position="253"/>
    </location>
</feature>
<reference evidence="7 8" key="1">
    <citation type="journal article" date="2015" name="Genome Announc.">
        <title>Complete Genome Sequence of Bartonella ancashensis Strain 20.00, Isolated from the Blood of a Patient with Verruga Peruana.</title>
        <authorList>
            <person name="Hang J."/>
            <person name="Mullins K.E."/>
            <person name="Clifford R.J."/>
            <person name="Onmus-Leone F."/>
            <person name="Yang Y."/>
            <person name="Jiang J."/>
            <person name="Leguia M."/>
            <person name="Kasper M.R."/>
            <person name="Maguina C."/>
            <person name="Lesho E.P."/>
            <person name="Jarman R.G."/>
            <person name="Richards A.L."/>
            <person name="Blazes D."/>
        </authorList>
    </citation>
    <scope>NUCLEOTIDE SEQUENCE [LARGE SCALE GENOMIC DNA]</scope>
    <source>
        <strain evidence="7 8">20.00</strain>
    </source>
</reference>
<dbReference type="CDD" id="cd06662">
    <property type="entry name" value="SURF1"/>
    <property type="match status" value="1"/>
</dbReference>
<dbReference type="PANTHER" id="PTHR23427">
    <property type="entry name" value="SURFEIT LOCUS PROTEIN"/>
    <property type="match status" value="1"/>
</dbReference>
<dbReference type="PANTHER" id="PTHR23427:SF2">
    <property type="entry name" value="SURFEIT LOCUS PROTEIN 1"/>
    <property type="match status" value="1"/>
</dbReference>
<dbReference type="Proteomes" id="UP000057213">
    <property type="component" value="Chromosome"/>
</dbReference>
<dbReference type="InterPro" id="IPR002994">
    <property type="entry name" value="Surf1/Shy1"/>
</dbReference>
<keyword evidence="4 6" id="KW-1133">Transmembrane helix</keyword>
<keyword evidence="8" id="KW-1185">Reference proteome</keyword>
<accession>A0A0M4L6D8</accession>
<evidence type="ECO:0000256" key="2">
    <source>
        <dbReference type="ARBA" id="ARBA00007165"/>
    </source>
</evidence>
<keyword evidence="3 6" id="KW-0812">Transmembrane</keyword>
<evidence type="ECO:0000256" key="5">
    <source>
        <dbReference type="ARBA" id="ARBA00023136"/>
    </source>
</evidence>
<dbReference type="EMBL" id="CP010401">
    <property type="protein sequence ID" value="ALE03196.1"/>
    <property type="molecule type" value="Genomic_DNA"/>
</dbReference>
<proteinExistence type="inferred from homology"/>
<keyword evidence="5 6" id="KW-0472">Membrane</keyword>
<dbReference type="AlphaFoldDB" id="A0A0M4L6D8"/>
<evidence type="ECO:0000313" key="7">
    <source>
        <dbReference type="EMBL" id="ALE03196.1"/>
    </source>
</evidence>